<feature type="signal peptide" evidence="1">
    <location>
        <begin position="1"/>
        <end position="27"/>
    </location>
</feature>
<gene>
    <name evidence="2" type="ORF">ES288_A11G328800v1</name>
</gene>
<evidence type="ECO:0000313" key="2">
    <source>
        <dbReference type="EMBL" id="TYG96189.1"/>
    </source>
</evidence>
<organism evidence="2 3">
    <name type="scientific">Gossypium darwinii</name>
    <name type="common">Darwin's cotton</name>
    <name type="synonym">Gossypium barbadense var. darwinii</name>
    <dbReference type="NCBI Taxonomy" id="34276"/>
    <lineage>
        <taxon>Eukaryota</taxon>
        <taxon>Viridiplantae</taxon>
        <taxon>Streptophyta</taxon>
        <taxon>Embryophyta</taxon>
        <taxon>Tracheophyta</taxon>
        <taxon>Spermatophyta</taxon>
        <taxon>Magnoliopsida</taxon>
        <taxon>eudicotyledons</taxon>
        <taxon>Gunneridae</taxon>
        <taxon>Pentapetalae</taxon>
        <taxon>rosids</taxon>
        <taxon>malvids</taxon>
        <taxon>Malvales</taxon>
        <taxon>Malvaceae</taxon>
        <taxon>Malvoideae</taxon>
        <taxon>Gossypium</taxon>
    </lineage>
</organism>
<evidence type="ECO:0000313" key="3">
    <source>
        <dbReference type="Proteomes" id="UP000323506"/>
    </source>
</evidence>
<keyword evidence="3" id="KW-1185">Reference proteome</keyword>
<dbReference type="Proteomes" id="UP000323506">
    <property type="component" value="Chromosome A11"/>
</dbReference>
<protein>
    <submittedName>
        <fullName evidence="2">Uncharacterized protein</fullName>
    </submittedName>
</protein>
<accession>A0A5D2ET06</accession>
<feature type="chain" id="PRO_5022686398" evidence="1">
    <location>
        <begin position="28"/>
        <end position="54"/>
    </location>
</feature>
<keyword evidence="1" id="KW-0732">Signal</keyword>
<evidence type="ECO:0000256" key="1">
    <source>
        <dbReference type="SAM" id="SignalP"/>
    </source>
</evidence>
<dbReference type="AlphaFoldDB" id="A0A5D2ET06"/>
<reference evidence="2 3" key="1">
    <citation type="submission" date="2019-06" db="EMBL/GenBank/DDBJ databases">
        <title>WGS assembly of Gossypium darwinii.</title>
        <authorList>
            <person name="Chen Z.J."/>
            <person name="Sreedasyam A."/>
            <person name="Ando A."/>
            <person name="Song Q."/>
            <person name="De L."/>
            <person name="Hulse-Kemp A."/>
            <person name="Ding M."/>
            <person name="Ye W."/>
            <person name="Kirkbride R."/>
            <person name="Jenkins J."/>
            <person name="Plott C."/>
            <person name="Lovell J."/>
            <person name="Lin Y.-M."/>
            <person name="Vaughn R."/>
            <person name="Liu B."/>
            <person name="Li W."/>
            <person name="Simpson S."/>
            <person name="Scheffler B."/>
            <person name="Saski C."/>
            <person name="Grover C."/>
            <person name="Hu G."/>
            <person name="Conover J."/>
            <person name="Carlson J."/>
            <person name="Shu S."/>
            <person name="Boston L."/>
            <person name="Williams M."/>
            <person name="Peterson D."/>
            <person name="Mcgee K."/>
            <person name="Jones D."/>
            <person name="Wendel J."/>
            <person name="Stelly D."/>
            <person name="Grimwood J."/>
            <person name="Schmutz J."/>
        </authorList>
    </citation>
    <scope>NUCLEOTIDE SEQUENCE [LARGE SCALE GENOMIC DNA]</scope>
    <source>
        <strain evidence="2">1808015.09</strain>
    </source>
</reference>
<name>A0A5D2ET06_GOSDA</name>
<proteinExistence type="predicted"/>
<sequence length="54" mass="6624">MTLRRRDRGFRLWVAWWTWALTRYVGTNVEEWDAGRPMNMRHWLKGRVASLFSV</sequence>
<dbReference type="EMBL" id="CM017698">
    <property type="protein sequence ID" value="TYG96189.1"/>
    <property type="molecule type" value="Genomic_DNA"/>
</dbReference>